<comment type="caution">
    <text evidence="4">The sequence shown here is derived from an EMBL/GenBank/DDBJ whole genome shotgun (WGS) entry which is preliminary data.</text>
</comment>
<protein>
    <recommendedName>
        <fullName evidence="6">NACHT domain-containing protein</fullName>
    </recommendedName>
</protein>
<keyword evidence="5" id="KW-1185">Reference proteome</keyword>
<feature type="region of interest" description="Disordered" evidence="1">
    <location>
        <begin position="87"/>
        <end position="121"/>
    </location>
</feature>
<sequence length="1139" mass="127091">MLSRFKKASRVFQGGSKEQNSETTPPTTAATAPTPSTTTASSPTAMATSILAISTKLTLGVIAPPNDSVHQVEIVTTEVEPAHVSLDSRPASHSSMSNNEKTSSDHATIPPSNAAVPASNTATATAAGTTNFTTATPVAQSSSDQSPSVALLRNDIFPQNIDVPSPKVSLPRIRGRVESTPQLAFLISLLRAASSSHTSSVDNGGTASAPQDTLIDAAYRDWVKTTTQHLIEKDYIVTLPSKLVVAFITDASKNSTAINEIVLLGPVLEREDYRTLLRCFIKEFESRILDLELLQGLIHLVQSASPGFLDSDDLVDILTPICTRLQGVHQKSSVHPYHLTLAVSRILDVMAKLKVEDLERISIHEPLSVFLRGMKDSSDPYLMYQACYAFQALQYVPDDETALEAFLRHSTGLVDGLIKISGLVQLNFGGFLEGVKEGQKVIEEAASTIKSAFEGVLSLFESGRGVVDSVREGLGSGHKRLWYLAVRGATILVREGRLAELNKLIVEAPCRRNPLFQMGICQLLGEIVVDETWDVVTRKQAVDFIGVLYRDDRDWGRDKSVKQWMWIILCRISKVQDQAVKNHASVLVRNFRVNGCSELPGESPLRPRLTPPKSYPLLNRVQKIPEVEKDLHEVALAQLSHHWDHQLYVYIPPQVKASVDAADSDHSPLMEEVMTFLKGEREVLLLRGVSGAGKTTFNHKLAYDLWTEYTTGCPGGRIPLFINLPESKKPDEDMIAEKLRSLDFSNAQIKELKLTREFILICDGYDERQLLGVNLHTGNGFYGPGRWKAKLIVSCRSQYLPRDYLFDFQPKPKRNPPRTSAELYQEAVIIPFTEDQIEEYVKEFVVLPDDQVLLADRPKWTVDEYMTRFRDIPNLMDLVGNPFLLSVSLQVLHLVIGDTQDLRTIQVTGVQLYDKFVEKWMERGQKRLRENQHLPSDQRAALQSLSNDYTTSFSRHAIKYMKDLATSVFEKQEQAGNPTIEYSQHAERGTWKAKFFGDGAEISVLRQASPIVGTGTQFQLLHRSMLEYFYSLDFFDPGETKKTDNHGIPSYEALLDSFRTHKMTKRSIVGEPSVVQFLGERARTDPDWKQMLLVLMDTMETDVESIQGANNAIAILLDAGIPINGVDLRTLRPQWYSST</sequence>
<reference evidence="4" key="1">
    <citation type="submission" date="2021-06" db="EMBL/GenBank/DDBJ databases">
        <title>Genome Sequence of Mortierella hyaline Strain SCG-10, a Cold-Adapted, Nitrate-Reducing Fungus Isolated from Soil in Minnesota, USA.</title>
        <authorList>
            <person name="Aldossari N."/>
        </authorList>
    </citation>
    <scope>NUCLEOTIDE SEQUENCE</scope>
    <source>
        <strain evidence="4">SCG-10</strain>
    </source>
</reference>
<proteinExistence type="predicted"/>
<name>A0A9P8BTB6_9FUNG</name>
<feature type="domain" description="NACHT" evidence="2">
    <location>
        <begin position="683"/>
        <end position="844"/>
    </location>
</feature>
<evidence type="ECO:0000259" key="3">
    <source>
        <dbReference type="Pfam" id="PF23948"/>
    </source>
</evidence>
<accession>A0A9P8BTB6</accession>
<feature type="compositionally biased region" description="Low complexity" evidence="1">
    <location>
        <begin position="110"/>
        <end position="121"/>
    </location>
</feature>
<dbReference type="Pfam" id="PF23948">
    <property type="entry name" value="ARM_5"/>
    <property type="match status" value="1"/>
</dbReference>
<evidence type="ECO:0000256" key="1">
    <source>
        <dbReference type="SAM" id="MobiDB-lite"/>
    </source>
</evidence>
<organism evidence="4 5">
    <name type="scientific">Linnemannia hyalina</name>
    <dbReference type="NCBI Taxonomy" id="64524"/>
    <lineage>
        <taxon>Eukaryota</taxon>
        <taxon>Fungi</taxon>
        <taxon>Fungi incertae sedis</taxon>
        <taxon>Mucoromycota</taxon>
        <taxon>Mortierellomycotina</taxon>
        <taxon>Mortierellomycetes</taxon>
        <taxon>Mortierellales</taxon>
        <taxon>Mortierellaceae</taxon>
        <taxon>Linnemannia</taxon>
    </lineage>
</organism>
<evidence type="ECO:0000313" key="4">
    <source>
        <dbReference type="EMBL" id="KAG9064797.1"/>
    </source>
</evidence>
<feature type="compositionally biased region" description="Polar residues" evidence="1">
    <location>
        <begin position="91"/>
        <end position="101"/>
    </location>
</feature>
<dbReference type="SUPFAM" id="SSF48371">
    <property type="entry name" value="ARM repeat"/>
    <property type="match status" value="1"/>
</dbReference>
<dbReference type="Gene3D" id="3.40.50.300">
    <property type="entry name" value="P-loop containing nucleotide triphosphate hydrolases"/>
    <property type="match status" value="1"/>
</dbReference>
<evidence type="ECO:0000259" key="2">
    <source>
        <dbReference type="Pfam" id="PF05729"/>
    </source>
</evidence>
<feature type="compositionally biased region" description="Low complexity" evidence="1">
    <location>
        <begin position="23"/>
        <end position="43"/>
    </location>
</feature>
<dbReference type="InterPro" id="IPR016024">
    <property type="entry name" value="ARM-type_fold"/>
</dbReference>
<dbReference type="AlphaFoldDB" id="A0A9P8BTB6"/>
<dbReference type="InterPro" id="IPR027417">
    <property type="entry name" value="P-loop_NTPase"/>
</dbReference>
<dbReference type="InterPro" id="IPR056251">
    <property type="entry name" value="Arm_rpt_dom"/>
</dbReference>
<evidence type="ECO:0008006" key="6">
    <source>
        <dbReference type="Google" id="ProtNLM"/>
    </source>
</evidence>
<dbReference type="EMBL" id="JAHRHY010000013">
    <property type="protein sequence ID" value="KAG9064797.1"/>
    <property type="molecule type" value="Genomic_DNA"/>
</dbReference>
<dbReference type="OrthoDB" id="2443807at2759"/>
<dbReference type="Proteomes" id="UP000707451">
    <property type="component" value="Unassembled WGS sequence"/>
</dbReference>
<feature type="region of interest" description="Disordered" evidence="1">
    <location>
        <begin position="1"/>
        <end position="43"/>
    </location>
</feature>
<evidence type="ECO:0000313" key="5">
    <source>
        <dbReference type="Proteomes" id="UP000707451"/>
    </source>
</evidence>
<gene>
    <name evidence="4" type="ORF">KI688_003056</name>
</gene>
<feature type="domain" description="Arm-like repeat" evidence="3">
    <location>
        <begin position="228"/>
        <end position="584"/>
    </location>
</feature>
<dbReference type="InterPro" id="IPR007111">
    <property type="entry name" value="NACHT_NTPase"/>
</dbReference>
<dbReference type="Pfam" id="PF05729">
    <property type="entry name" value="NACHT"/>
    <property type="match status" value="1"/>
</dbReference>